<sequence>MTRAAQLFDIAGIGHAFSVLRQPMAEHVRHENNIDFFADGADSLRWLTDVASSTNQFWVSVAHGVFTDASFLHFVDQRSTRKLVVDDSRVTSQHVNGETHTATR</sequence>
<evidence type="ECO:0000313" key="1">
    <source>
        <dbReference type="EMBL" id="CAB4655475.1"/>
    </source>
</evidence>
<dbReference type="AlphaFoldDB" id="A0A6J6L5B3"/>
<reference evidence="1" key="1">
    <citation type="submission" date="2020-05" db="EMBL/GenBank/DDBJ databases">
        <authorList>
            <person name="Chiriac C."/>
            <person name="Salcher M."/>
            <person name="Ghai R."/>
            <person name="Kavagutti S V."/>
        </authorList>
    </citation>
    <scope>NUCLEOTIDE SEQUENCE</scope>
</reference>
<name>A0A6J6L5B3_9ZZZZ</name>
<accession>A0A6J6L5B3</accession>
<proteinExistence type="predicted"/>
<dbReference type="EMBL" id="CAEZWJ010000023">
    <property type="protein sequence ID" value="CAB4655475.1"/>
    <property type="molecule type" value="Genomic_DNA"/>
</dbReference>
<organism evidence="1">
    <name type="scientific">freshwater metagenome</name>
    <dbReference type="NCBI Taxonomy" id="449393"/>
    <lineage>
        <taxon>unclassified sequences</taxon>
        <taxon>metagenomes</taxon>
        <taxon>ecological metagenomes</taxon>
    </lineage>
</organism>
<protein>
    <submittedName>
        <fullName evidence="1">Unannotated protein</fullName>
    </submittedName>
</protein>
<gene>
    <name evidence="1" type="ORF">UFOPK2214_00874</name>
</gene>